<dbReference type="InterPro" id="IPR006671">
    <property type="entry name" value="Cyclin_N"/>
</dbReference>
<comment type="caution">
    <text evidence="2">The sequence shown here is derived from an EMBL/GenBank/DDBJ whole genome shotgun (WGS) entry which is preliminary data.</text>
</comment>
<feature type="domain" description="Cyclin N-terminal" evidence="1">
    <location>
        <begin position="140"/>
        <end position="259"/>
    </location>
</feature>
<reference evidence="2" key="1">
    <citation type="submission" date="2020-05" db="EMBL/GenBank/DDBJ databases">
        <title>Phylogenomic resolution of chytrid fungi.</title>
        <authorList>
            <person name="Stajich J.E."/>
            <person name="Amses K."/>
            <person name="Simmons R."/>
            <person name="Seto K."/>
            <person name="Myers J."/>
            <person name="Bonds A."/>
            <person name="Quandt C.A."/>
            <person name="Barry K."/>
            <person name="Liu P."/>
            <person name="Grigoriev I."/>
            <person name="Longcore J.E."/>
            <person name="James T.Y."/>
        </authorList>
    </citation>
    <scope>NUCLEOTIDE SEQUENCE</scope>
    <source>
        <strain evidence="2">PLAUS21</strain>
    </source>
</reference>
<dbReference type="SUPFAM" id="SSF47954">
    <property type="entry name" value="Cyclin-like"/>
    <property type="match status" value="1"/>
</dbReference>
<dbReference type="GO" id="GO:0051726">
    <property type="term" value="P:regulation of cell cycle"/>
    <property type="evidence" value="ECO:0007669"/>
    <property type="project" value="InterPro"/>
</dbReference>
<dbReference type="EMBL" id="JADGKB010000081">
    <property type="protein sequence ID" value="KAJ3254623.1"/>
    <property type="molecule type" value="Genomic_DNA"/>
</dbReference>
<organism evidence="2 3">
    <name type="scientific">Boothiomyces macroporosus</name>
    <dbReference type="NCBI Taxonomy" id="261099"/>
    <lineage>
        <taxon>Eukaryota</taxon>
        <taxon>Fungi</taxon>
        <taxon>Fungi incertae sedis</taxon>
        <taxon>Chytridiomycota</taxon>
        <taxon>Chytridiomycota incertae sedis</taxon>
        <taxon>Chytridiomycetes</taxon>
        <taxon>Rhizophydiales</taxon>
        <taxon>Terramycetaceae</taxon>
        <taxon>Boothiomyces</taxon>
    </lineage>
</organism>
<dbReference type="Pfam" id="PF00134">
    <property type="entry name" value="Cyclin_N"/>
    <property type="match status" value="1"/>
</dbReference>
<dbReference type="CDD" id="cd20556">
    <property type="entry name" value="CYCLIN_CABLES"/>
    <property type="match status" value="1"/>
</dbReference>
<protein>
    <submittedName>
        <fullName evidence="2">CDK5 and ABL1 enzyme substrate 1</fullName>
    </submittedName>
</protein>
<proteinExistence type="predicted"/>
<dbReference type="PANTHER" id="PTHR22896">
    <property type="entry name" value="CDK5 AND ABL1 ENZYME SUBSTRATE 1"/>
    <property type="match status" value="1"/>
</dbReference>
<accession>A0AAD5UGM2</accession>
<evidence type="ECO:0000259" key="1">
    <source>
        <dbReference type="Pfam" id="PF00134"/>
    </source>
</evidence>
<dbReference type="PANTHER" id="PTHR22896:SF0">
    <property type="entry name" value="CYCLIN N-TERMINAL DOMAIN-CONTAINING PROTEIN"/>
    <property type="match status" value="1"/>
</dbReference>
<name>A0AAD5UGM2_9FUNG</name>
<dbReference type="Proteomes" id="UP001210925">
    <property type="component" value="Unassembled WGS sequence"/>
</dbReference>
<evidence type="ECO:0000313" key="2">
    <source>
        <dbReference type="EMBL" id="KAJ3254623.1"/>
    </source>
</evidence>
<dbReference type="InterPro" id="IPR012388">
    <property type="entry name" value="CABLES1/2"/>
</dbReference>
<evidence type="ECO:0000313" key="3">
    <source>
        <dbReference type="Proteomes" id="UP001210925"/>
    </source>
</evidence>
<sequence>MEIRRGYQHFSEFKLSETTKEESDKGPVTLFSMIPLKDVKLRKVKKNPGKSHLGPYLGMMGLASAMSAIDAVKRKKAESFANYLEPSGSLSMSYLPDTNAYDPNFLDNPDLKTARNKTVITLPGFLGTIIQPSTASELKKEINQHFKDTHPGVDATITLTQIRNLKKSLGKIGLSNNLELSSIAFAYVYLEKLIIKNFVNRANRKLIGAICLLLAAKVNDPKETDYSKLLETVERELEVSRKDVYANEFSVYSALEFNLFLPLREVAPHLNRLANMKDNDFESEP</sequence>
<keyword evidence="3" id="KW-1185">Reference proteome</keyword>
<dbReference type="AlphaFoldDB" id="A0AAD5UGM2"/>
<dbReference type="Gene3D" id="1.10.472.10">
    <property type="entry name" value="Cyclin-like"/>
    <property type="match status" value="1"/>
</dbReference>
<dbReference type="InterPro" id="IPR036915">
    <property type="entry name" value="Cyclin-like_sf"/>
</dbReference>
<gene>
    <name evidence="2" type="primary">CABLES1</name>
    <name evidence="2" type="ORF">HK103_007033</name>
</gene>